<keyword evidence="2" id="KW-1185">Reference proteome</keyword>
<reference evidence="1" key="1">
    <citation type="submission" date="2023-10" db="EMBL/GenBank/DDBJ databases">
        <authorList>
            <person name="Rodriguez Cubillos JULIANA M."/>
            <person name="De Vega J."/>
        </authorList>
    </citation>
    <scope>NUCLEOTIDE SEQUENCE</scope>
</reference>
<proteinExistence type="predicted"/>
<dbReference type="EMBL" id="CASHSV030000823">
    <property type="protein sequence ID" value="CAJ2676168.1"/>
    <property type="molecule type" value="Genomic_DNA"/>
</dbReference>
<evidence type="ECO:0000313" key="2">
    <source>
        <dbReference type="Proteomes" id="UP001177021"/>
    </source>
</evidence>
<sequence length="105" mass="12010">MFGSCKKITISKDDTVILDGAGDKKAIEERCEQIRSAVENSTSDYDKEKLQERLAKISGGVRDGKITKMVVVELTDHRERALPYIQMRWSAFTVMQRSWCCEHVL</sequence>
<evidence type="ECO:0000313" key="1">
    <source>
        <dbReference type="EMBL" id="CAJ2676168.1"/>
    </source>
</evidence>
<protein>
    <submittedName>
        <fullName evidence="1">Uncharacterized protein</fullName>
    </submittedName>
</protein>
<name>A0ACB0M3L9_TRIPR</name>
<organism evidence="1 2">
    <name type="scientific">Trifolium pratense</name>
    <name type="common">Red clover</name>
    <dbReference type="NCBI Taxonomy" id="57577"/>
    <lineage>
        <taxon>Eukaryota</taxon>
        <taxon>Viridiplantae</taxon>
        <taxon>Streptophyta</taxon>
        <taxon>Embryophyta</taxon>
        <taxon>Tracheophyta</taxon>
        <taxon>Spermatophyta</taxon>
        <taxon>Magnoliopsida</taxon>
        <taxon>eudicotyledons</taxon>
        <taxon>Gunneridae</taxon>
        <taxon>Pentapetalae</taxon>
        <taxon>rosids</taxon>
        <taxon>fabids</taxon>
        <taxon>Fabales</taxon>
        <taxon>Fabaceae</taxon>
        <taxon>Papilionoideae</taxon>
        <taxon>50 kb inversion clade</taxon>
        <taxon>NPAAA clade</taxon>
        <taxon>Hologalegina</taxon>
        <taxon>IRL clade</taxon>
        <taxon>Trifolieae</taxon>
        <taxon>Trifolium</taxon>
    </lineage>
</organism>
<accession>A0ACB0M3L9</accession>
<dbReference type="Proteomes" id="UP001177021">
    <property type="component" value="Unassembled WGS sequence"/>
</dbReference>
<comment type="caution">
    <text evidence="1">The sequence shown here is derived from an EMBL/GenBank/DDBJ whole genome shotgun (WGS) entry which is preliminary data.</text>
</comment>
<gene>
    <name evidence="1" type="ORF">MILVUS5_LOCUS38980</name>
</gene>